<comment type="cofactor">
    <cofactor evidence="1">
        <name>Zn(2+)</name>
        <dbReference type="ChEBI" id="CHEBI:29105"/>
    </cofactor>
</comment>
<evidence type="ECO:0000256" key="4">
    <source>
        <dbReference type="ARBA" id="ARBA00022723"/>
    </source>
</evidence>
<evidence type="ECO:0000256" key="1">
    <source>
        <dbReference type="ARBA" id="ARBA00001947"/>
    </source>
</evidence>
<feature type="compositionally biased region" description="Low complexity" evidence="10">
    <location>
        <begin position="209"/>
        <end position="224"/>
    </location>
</feature>
<dbReference type="EC" id="3.5.2.2" evidence="8"/>
<evidence type="ECO:0000313" key="13">
    <source>
        <dbReference type="Proteomes" id="UP000015104"/>
    </source>
</evidence>
<dbReference type="InterPro" id="IPR032466">
    <property type="entry name" value="Metal_Hydrolase"/>
</dbReference>
<feature type="compositionally biased region" description="Polar residues" evidence="10">
    <location>
        <begin position="844"/>
        <end position="857"/>
    </location>
</feature>
<feature type="compositionally biased region" description="Polar residues" evidence="10">
    <location>
        <begin position="227"/>
        <end position="236"/>
    </location>
</feature>
<feature type="compositionally biased region" description="Low complexity" evidence="10">
    <location>
        <begin position="190"/>
        <end position="202"/>
    </location>
</feature>
<feature type="compositionally biased region" description="Low complexity" evidence="10">
    <location>
        <begin position="826"/>
        <end position="838"/>
    </location>
</feature>
<dbReference type="InterPro" id="IPR011778">
    <property type="entry name" value="Hydantoinase/dihydroPyrase"/>
</dbReference>
<dbReference type="SUPFAM" id="SSF51338">
    <property type="entry name" value="Composite domain of metallo-dependent hydrolases"/>
    <property type="match status" value="1"/>
</dbReference>
<keyword evidence="5" id="KW-0378">Hydrolase</keyword>
<protein>
    <recommendedName>
        <fullName evidence="8">dihydropyrimidinase</fullName>
        <ecNumber evidence="8">3.5.2.2</ecNumber>
    </recommendedName>
</protein>
<evidence type="ECO:0000256" key="2">
    <source>
        <dbReference type="ARBA" id="ARBA00008829"/>
    </source>
</evidence>
<evidence type="ECO:0000256" key="8">
    <source>
        <dbReference type="ARBA" id="ARBA00039113"/>
    </source>
</evidence>
<dbReference type="CDD" id="cd01314">
    <property type="entry name" value="D-HYD"/>
    <property type="match status" value="1"/>
</dbReference>
<dbReference type="GO" id="GO:0006208">
    <property type="term" value="P:pyrimidine nucleobase catabolic process"/>
    <property type="evidence" value="ECO:0007669"/>
    <property type="project" value="TreeGrafter"/>
</dbReference>
<dbReference type="SUPFAM" id="SSF51556">
    <property type="entry name" value="Metallo-dependent hydrolases"/>
    <property type="match status" value="1"/>
</dbReference>
<dbReference type="NCBIfam" id="TIGR02033">
    <property type="entry name" value="D-hydantoinase"/>
    <property type="match status" value="1"/>
</dbReference>
<gene>
    <name evidence="12" type="primary">107366387</name>
</gene>
<dbReference type="OMA" id="VTAFKQW"/>
<evidence type="ECO:0000256" key="5">
    <source>
        <dbReference type="ARBA" id="ARBA00022801"/>
    </source>
</evidence>
<evidence type="ECO:0000313" key="12">
    <source>
        <dbReference type="EnsemblMetazoa" id="tetur18g00610.1"/>
    </source>
</evidence>
<sequence length="887" mass="97234">MDDSLLKSTASEKTIVDENNNVVKSNLVTCKSLETGLNTKGILRSGSPSRVKRKVFISPLFEVIPDAWEAKSIPSIPCPSPLRKCASPLSLFYRLSPGNGADFFSRTFDSPGKSGLNTMRDDKSGNSFANRLYGANSFESLVRKVEQESSVKSTKKTCETESVPNTINNNSNNNHKRKVTFETVLKPSSHHSQQNRFQQQPQQHHHPHLQQQNNSLPQQQQQHQDQTKVSQVKSAVVRSTTIRKVRHSSGNVKPTIKMDHESFTRSQASNRYEANPINFKPKEPSSQNRIIIRQGRIVNSDSMFDADVFIEDGIIKQIGPNLIVPGGCRVIDAKGHFVIPGGIDPHTHLEGIFMGTSSVDDFYAGTRAALAGGTTTVFDSPLETNLSPVQLFEKYRAIADSKACCDFSLHVPVTKWKDGVTEKEIETLVKQKGVNAFKAFMAYKDSLMLEDHELIKLFDCCKKLGAVPKIHAENGHLIDFLAKKLLQMGVTGPEGHLQSRPEDLEAEAVHRASVLAHHVQSPLYIVHVMSKSAAEEINRARSRGTLVIGETLASAIGTDGIHYYNRCWAHAAGHVLSPPLRPDRTTPEGLVNALSAGVLDVVGSDHIVFSAQQKAQGKTNFTKIPNGVNGIEERLMVIWEKGVRTGKMDPTRFVAVTSANAAKIFNIYPRKGKIAVGSDADIVVWGKKPRVIKAETHNSRCDFNIFEGLQVEFSPIVVISQGVVAVNEDGSLHVSQGKGRFIECPPFPAILYERVRNRERNMGPVKVDRSERPETLRPAIQANVTNGNANNNGADKVNPISVEPPVISTKNNDYETIPTTGPPSPALSTASSGTSAAGFHLSKTRSGVRNQQDSSFKLTGEQFDDSGTRRTAIKVHNPPGGRSSGIF</sequence>
<evidence type="ECO:0000256" key="6">
    <source>
        <dbReference type="ARBA" id="ARBA00022833"/>
    </source>
</evidence>
<keyword evidence="13" id="KW-1185">Reference proteome</keyword>
<dbReference type="Proteomes" id="UP000015104">
    <property type="component" value="Unassembled WGS sequence"/>
</dbReference>
<keyword evidence="6" id="KW-0862">Zinc</keyword>
<dbReference type="InterPro" id="IPR050378">
    <property type="entry name" value="Metallo-dep_Hydrolases_sf"/>
</dbReference>
<dbReference type="PANTHER" id="PTHR11647">
    <property type="entry name" value="HYDRANTOINASE/DIHYDROPYRIMIDINASE FAMILY MEMBER"/>
    <property type="match status" value="1"/>
</dbReference>
<dbReference type="GO" id="GO:0005829">
    <property type="term" value="C:cytosol"/>
    <property type="evidence" value="ECO:0007669"/>
    <property type="project" value="TreeGrafter"/>
</dbReference>
<dbReference type="EMBL" id="CAEY01000378">
    <property type="status" value="NOT_ANNOTATED_CDS"/>
    <property type="molecule type" value="Genomic_DNA"/>
</dbReference>
<dbReference type="Gene3D" id="2.30.40.10">
    <property type="entry name" value="Urease, subunit C, domain 1"/>
    <property type="match status" value="1"/>
</dbReference>
<evidence type="ECO:0000256" key="9">
    <source>
        <dbReference type="PIRSR" id="PIRSR611778-50"/>
    </source>
</evidence>
<dbReference type="Pfam" id="PF01979">
    <property type="entry name" value="Amidohydro_1"/>
    <property type="match status" value="1"/>
</dbReference>
<dbReference type="HOGENOM" id="CLU_015572_2_2_1"/>
<dbReference type="InterPro" id="IPR011059">
    <property type="entry name" value="Metal-dep_hydrolase_composite"/>
</dbReference>
<dbReference type="PANTHER" id="PTHR11647:SF1">
    <property type="entry name" value="COLLAPSIN RESPONSE MEDIATOR PROTEIN"/>
    <property type="match status" value="1"/>
</dbReference>
<reference evidence="13" key="1">
    <citation type="submission" date="2011-08" db="EMBL/GenBank/DDBJ databases">
        <authorList>
            <person name="Rombauts S."/>
        </authorList>
    </citation>
    <scope>NUCLEOTIDE SEQUENCE</scope>
    <source>
        <strain evidence="13">London</strain>
    </source>
</reference>
<dbReference type="Gene3D" id="3.20.20.140">
    <property type="entry name" value="Metal-dependent hydrolases"/>
    <property type="match status" value="1"/>
</dbReference>
<feature type="region of interest" description="Disordered" evidence="10">
    <location>
        <begin position="149"/>
        <end position="236"/>
    </location>
</feature>
<evidence type="ECO:0000259" key="11">
    <source>
        <dbReference type="Pfam" id="PF01979"/>
    </source>
</evidence>
<name>T1KQN9_TETUR</name>
<dbReference type="InterPro" id="IPR006680">
    <property type="entry name" value="Amidohydro-rel"/>
</dbReference>
<reference evidence="12" key="2">
    <citation type="submission" date="2015-06" db="UniProtKB">
        <authorList>
            <consortium name="EnsemblMetazoa"/>
        </authorList>
    </citation>
    <scope>IDENTIFICATION</scope>
</reference>
<comment type="similarity">
    <text evidence="2">Belongs to the metallo-dependent hydrolases superfamily. Hydantoinase/dihydropyrimidinase family.</text>
</comment>
<keyword evidence="4" id="KW-0479">Metal-binding</keyword>
<evidence type="ECO:0000256" key="7">
    <source>
        <dbReference type="ARBA" id="ARBA00036696"/>
    </source>
</evidence>
<dbReference type="EnsemblMetazoa" id="tetur18g00610.1">
    <property type="protein sequence ID" value="tetur18g00610.1"/>
    <property type="gene ID" value="tetur18g00610"/>
</dbReference>
<organism evidence="12 13">
    <name type="scientific">Tetranychus urticae</name>
    <name type="common">Two-spotted spider mite</name>
    <dbReference type="NCBI Taxonomy" id="32264"/>
    <lineage>
        <taxon>Eukaryota</taxon>
        <taxon>Metazoa</taxon>
        <taxon>Ecdysozoa</taxon>
        <taxon>Arthropoda</taxon>
        <taxon>Chelicerata</taxon>
        <taxon>Arachnida</taxon>
        <taxon>Acari</taxon>
        <taxon>Acariformes</taxon>
        <taxon>Trombidiformes</taxon>
        <taxon>Prostigmata</taxon>
        <taxon>Eleutherengona</taxon>
        <taxon>Raphignathae</taxon>
        <taxon>Tetranychoidea</taxon>
        <taxon>Tetranychidae</taxon>
        <taxon>Tetranychus</taxon>
    </lineage>
</organism>
<dbReference type="FunFam" id="3.20.20.140:FF:000001">
    <property type="entry name" value="Dihydropyrimidinase like 3"/>
    <property type="match status" value="1"/>
</dbReference>
<dbReference type="GO" id="GO:0004157">
    <property type="term" value="F:dihydropyrimidinase activity"/>
    <property type="evidence" value="ECO:0007669"/>
    <property type="project" value="UniProtKB-EC"/>
</dbReference>
<comment type="subunit">
    <text evidence="3">Homotetramer.</text>
</comment>
<dbReference type="KEGG" id="tut:107366387"/>
<comment type="catalytic activity">
    <reaction evidence="7">
        <text>5,6-dihydrouracil + H2O = 3-(carbamoylamino)propanoate + H(+)</text>
        <dbReference type="Rhea" id="RHEA:16121"/>
        <dbReference type="ChEBI" id="CHEBI:11892"/>
        <dbReference type="ChEBI" id="CHEBI:15377"/>
        <dbReference type="ChEBI" id="CHEBI:15378"/>
        <dbReference type="ChEBI" id="CHEBI:15901"/>
        <dbReference type="EC" id="3.5.2.2"/>
    </reaction>
</comment>
<dbReference type="GO" id="GO:0046872">
    <property type="term" value="F:metal ion binding"/>
    <property type="evidence" value="ECO:0007669"/>
    <property type="project" value="UniProtKB-KW"/>
</dbReference>
<dbReference type="eggNOG" id="KOG2584">
    <property type="taxonomic scope" value="Eukaryota"/>
</dbReference>
<accession>T1KQN9</accession>
<evidence type="ECO:0000256" key="3">
    <source>
        <dbReference type="ARBA" id="ARBA00011881"/>
    </source>
</evidence>
<comment type="PTM">
    <text evidence="9">Carbamylation allows a single lysine to coordinate two divalent metal cations.</text>
</comment>
<dbReference type="AlphaFoldDB" id="T1KQN9"/>
<feature type="modified residue" description="N6-carboxylysine" evidence="9">
    <location>
        <position position="438"/>
    </location>
</feature>
<dbReference type="STRING" id="32264.T1KQN9"/>
<evidence type="ECO:0000256" key="10">
    <source>
        <dbReference type="SAM" id="MobiDB-lite"/>
    </source>
</evidence>
<proteinExistence type="inferred from homology"/>
<dbReference type="OrthoDB" id="10258955at2759"/>
<feature type="domain" description="Amidohydrolase-related" evidence="11">
    <location>
        <begin position="337"/>
        <end position="723"/>
    </location>
</feature>
<feature type="region of interest" description="Disordered" evidence="10">
    <location>
        <begin position="818"/>
        <end position="887"/>
    </location>
</feature>